<dbReference type="RefSeq" id="WP_348786456.1">
    <property type="nucleotide sequence ID" value="NZ_CP157390.1"/>
</dbReference>
<evidence type="ECO:0000256" key="3">
    <source>
        <dbReference type="ARBA" id="ARBA00023002"/>
    </source>
</evidence>
<keyword evidence="4" id="KW-0566">Pantothenate biosynthesis</keyword>
<evidence type="ECO:0000256" key="5">
    <source>
        <dbReference type="SAM" id="MobiDB-lite"/>
    </source>
</evidence>
<dbReference type="PANTHER" id="PTHR21708:SF26">
    <property type="entry name" value="2-DEHYDROPANTOATE 2-REDUCTASE"/>
    <property type="match status" value="1"/>
</dbReference>
<evidence type="ECO:0000256" key="2">
    <source>
        <dbReference type="ARBA" id="ARBA00022857"/>
    </source>
</evidence>
<comment type="similarity">
    <text evidence="1 4">Belongs to the ketopantoate reductase family.</text>
</comment>
<dbReference type="SUPFAM" id="SSF48179">
    <property type="entry name" value="6-phosphogluconate dehydrogenase C-terminal domain-like"/>
    <property type="match status" value="1"/>
</dbReference>
<dbReference type="InterPro" id="IPR013328">
    <property type="entry name" value="6PGD_dom2"/>
</dbReference>
<dbReference type="Pfam" id="PF08546">
    <property type="entry name" value="ApbA_C"/>
    <property type="match status" value="1"/>
</dbReference>
<dbReference type="NCBIfam" id="TIGR00745">
    <property type="entry name" value="apbA_panE"/>
    <property type="match status" value="1"/>
</dbReference>
<comment type="function">
    <text evidence="4">Catalyzes the NADPH-dependent reduction of ketopantoate into pantoic acid.</text>
</comment>
<feature type="domain" description="Ketopantoate reductase N-terminal" evidence="6">
    <location>
        <begin position="29"/>
        <end position="169"/>
    </location>
</feature>
<dbReference type="GO" id="GO:0005737">
    <property type="term" value="C:cytoplasm"/>
    <property type="evidence" value="ECO:0007669"/>
    <property type="project" value="TreeGrafter"/>
</dbReference>
<dbReference type="GO" id="GO:0015940">
    <property type="term" value="P:pantothenate biosynthetic process"/>
    <property type="evidence" value="ECO:0007669"/>
    <property type="project" value="UniProtKB-KW"/>
</dbReference>
<dbReference type="InterPro" id="IPR008927">
    <property type="entry name" value="6-PGluconate_DH-like_C_sf"/>
</dbReference>
<keyword evidence="2 4" id="KW-0521">NADP</keyword>
<evidence type="ECO:0000259" key="7">
    <source>
        <dbReference type="Pfam" id="PF08546"/>
    </source>
</evidence>
<proteinExistence type="inferred from homology"/>
<dbReference type="InterPro" id="IPR013752">
    <property type="entry name" value="KPA_reductase"/>
</dbReference>
<feature type="region of interest" description="Disordered" evidence="5">
    <location>
        <begin position="1"/>
        <end position="27"/>
    </location>
</feature>
<comment type="pathway">
    <text evidence="4">Cofactor biosynthesis; (R)-pantothenate biosynthesis; (R)-pantoate from 3-methyl-2-oxobutanoate: step 2/2.</text>
</comment>
<evidence type="ECO:0000256" key="4">
    <source>
        <dbReference type="RuleBase" id="RU362068"/>
    </source>
</evidence>
<feature type="domain" description="Ketopantoate reductase C-terminal" evidence="7">
    <location>
        <begin position="193"/>
        <end position="312"/>
    </location>
</feature>
<sequence length="320" mass="33468">MSTAEPRTAAPAPAPASTPTPTPTPTGTIALIGPGAIGTTVAAALHEAGRPVRLYGRTARDRLVLRRGDSDTVVPGPVATDPTTVGEPAELVFLAVKTTQLAATSSWLNALVGPQTVVCVLQNGVEQLAALEPIMPGARIVPSVVWFPAETQPDGSVLLRGDARLTLPDDPASAVVRQALHGSWCEVELSADFASVAWRKLLQNAVAGLMVLTGRRAGMFRRDDIAALALDYLRECLAVARAEGAALDDDVPAELLARFRSFPEDLGTSILADREAGRPLEWDARNGVVRRLGRKHGIPTPISDVIVPLLAASSDGADAG</sequence>
<protein>
    <recommendedName>
        <fullName evidence="4">2-dehydropantoate 2-reductase</fullName>
        <ecNumber evidence="4">1.1.1.169</ecNumber>
    </recommendedName>
    <alternativeName>
        <fullName evidence="4">Ketopantoate reductase</fullName>
    </alternativeName>
</protein>
<evidence type="ECO:0000259" key="6">
    <source>
        <dbReference type="Pfam" id="PF02558"/>
    </source>
</evidence>
<dbReference type="AlphaFoldDB" id="A0AAU7G953"/>
<gene>
    <name evidence="8" type="ORF">AAME72_10230</name>
</gene>
<keyword evidence="3 4" id="KW-0560">Oxidoreductase</keyword>
<dbReference type="InterPro" id="IPR003710">
    <property type="entry name" value="ApbA"/>
</dbReference>
<feature type="compositionally biased region" description="Low complexity" evidence="5">
    <location>
        <begin position="1"/>
        <end position="11"/>
    </location>
</feature>
<evidence type="ECO:0000256" key="1">
    <source>
        <dbReference type="ARBA" id="ARBA00007870"/>
    </source>
</evidence>
<dbReference type="EC" id="1.1.1.169" evidence="4"/>
<evidence type="ECO:0000313" key="8">
    <source>
        <dbReference type="EMBL" id="XBM46471.1"/>
    </source>
</evidence>
<dbReference type="SUPFAM" id="SSF51735">
    <property type="entry name" value="NAD(P)-binding Rossmann-fold domains"/>
    <property type="match status" value="1"/>
</dbReference>
<dbReference type="Pfam" id="PF02558">
    <property type="entry name" value="ApbA"/>
    <property type="match status" value="1"/>
</dbReference>
<reference evidence="8" key="1">
    <citation type="submission" date="2024-05" db="EMBL/GenBank/DDBJ databases">
        <title>The Natural Products Discovery Center: Release of the First 8490 Sequenced Strains for Exploring Actinobacteria Biosynthetic Diversity.</title>
        <authorList>
            <person name="Kalkreuter E."/>
            <person name="Kautsar S.A."/>
            <person name="Yang D."/>
            <person name="Bader C.D."/>
            <person name="Teijaro C.N."/>
            <person name="Fluegel L."/>
            <person name="Davis C.M."/>
            <person name="Simpson J.R."/>
            <person name="Lauterbach L."/>
            <person name="Steele A.D."/>
            <person name="Gui C."/>
            <person name="Meng S."/>
            <person name="Li G."/>
            <person name="Viehrig K."/>
            <person name="Ye F."/>
            <person name="Su P."/>
            <person name="Kiefer A.F."/>
            <person name="Nichols A."/>
            <person name="Cepeda A.J."/>
            <person name="Yan W."/>
            <person name="Fan B."/>
            <person name="Jiang Y."/>
            <person name="Adhikari A."/>
            <person name="Zheng C.-J."/>
            <person name="Schuster L."/>
            <person name="Cowan T.M."/>
            <person name="Smanski M.J."/>
            <person name="Chevrette M.G."/>
            <person name="de Carvalho L.P.S."/>
            <person name="Shen B."/>
        </authorList>
    </citation>
    <scope>NUCLEOTIDE SEQUENCE</scope>
    <source>
        <strain evidence="8">NPDC080035</strain>
    </source>
</reference>
<dbReference type="InterPro" id="IPR036291">
    <property type="entry name" value="NAD(P)-bd_dom_sf"/>
</dbReference>
<dbReference type="InterPro" id="IPR051402">
    <property type="entry name" value="KPR-Related"/>
</dbReference>
<organism evidence="8">
    <name type="scientific">Leifsonia sp. NPDC080035</name>
    <dbReference type="NCBI Taxonomy" id="3143936"/>
    <lineage>
        <taxon>Bacteria</taxon>
        <taxon>Bacillati</taxon>
        <taxon>Actinomycetota</taxon>
        <taxon>Actinomycetes</taxon>
        <taxon>Micrococcales</taxon>
        <taxon>Microbacteriaceae</taxon>
        <taxon>Leifsonia</taxon>
    </lineage>
</organism>
<dbReference type="Gene3D" id="1.10.1040.10">
    <property type="entry name" value="N-(1-d-carboxylethyl)-l-norvaline Dehydrogenase, domain 2"/>
    <property type="match status" value="1"/>
</dbReference>
<dbReference type="Gene3D" id="3.40.50.720">
    <property type="entry name" value="NAD(P)-binding Rossmann-like Domain"/>
    <property type="match status" value="1"/>
</dbReference>
<comment type="catalytic activity">
    <reaction evidence="4">
        <text>(R)-pantoate + NADP(+) = 2-dehydropantoate + NADPH + H(+)</text>
        <dbReference type="Rhea" id="RHEA:16233"/>
        <dbReference type="ChEBI" id="CHEBI:11561"/>
        <dbReference type="ChEBI" id="CHEBI:15378"/>
        <dbReference type="ChEBI" id="CHEBI:15980"/>
        <dbReference type="ChEBI" id="CHEBI:57783"/>
        <dbReference type="ChEBI" id="CHEBI:58349"/>
        <dbReference type="EC" id="1.1.1.169"/>
    </reaction>
</comment>
<dbReference type="NCBIfam" id="NF005091">
    <property type="entry name" value="PRK06522.2-2"/>
    <property type="match status" value="1"/>
</dbReference>
<feature type="compositionally biased region" description="Pro residues" evidence="5">
    <location>
        <begin position="12"/>
        <end position="24"/>
    </location>
</feature>
<dbReference type="NCBIfam" id="NF009541">
    <property type="entry name" value="PRK12921.1-1"/>
    <property type="match status" value="1"/>
</dbReference>
<dbReference type="InterPro" id="IPR013332">
    <property type="entry name" value="KPR_N"/>
</dbReference>
<name>A0AAU7G953_9MICO</name>
<dbReference type="GO" id="GO:0008677">
    <property type="term" value="F:2-dehydropantoate 2-reductase activity"/>
    <property type="evidence" value="ECO:0007669"/>
    <property type="project" value="UniProtKB-EC"/>
</dbReference>
<dbReference type="PANTHER" id="PTHR21708">
    <property type="entry name" value="PROBABLE 2-DEHYDROPANTOATE 2-REDUCTASE"/>
    <property type="match status" value="1"/>
</dbReference>
<dbReference type="EMBL" id="CP157390">
    <property type="protein sequence ID" value="XBM46471.1"/>
    <property type="molecule type" value="Genomic_DNA"/>
</dbReference>
<accession>A0AAU7G953</accession>